<evidence type="ECO:0000256" key="6">
    <source>
        <dbReference type="ARBA" id="ARBA00023069"/>
    </source>
</evidence>
<keyword evidence="11" id="KW-1185">Reference proteome</keyword>
<evidence type="ECO:0000256" key="9">
    <source>
        <dbReference type="SAM" id="MobiDB-lite"/>
    </source>
</evidence>
<comment type="subcellular location">
    <subcellularLocation>
        <location evidence="1">Cytoplasm</location>
        <location evidence="1">Cytoskeleton</location>
        <location evidence="1">Cilium axoneme</location>
    </subcellularLocation>
</comment>
<evidence type="ECO:0000313" key="11">
    <source>
        <dbReference type="Proteomes" id="UP001165060"/>
    </source>
</evidence>
<dbReference type="EMBL" id="BRYB01000359">
    <property type="protein sequence ID" value="GMI28458.1"/>
    <property type="molecule type" value="Genomic_DNA"/>
</dbReference>
<evidence type="ECO:0000256" key="7">
    <source>
        <dbReference type="ARBA" id="ARBA00023212"/>
    </source>
</evidence>
<evidence type="ECO:0000256" key="5">
    <source>
        <dbReference type="ARBA" id="ARBA00022794"/>
    </source>
</evidence>
<gene>
    <name evidence="10" type="ORF">TeGR_g9150</name>
</gene>
<organism evidence="10 11">
    <name type="scientific">Tetraparma gracilis</name>
    <dbReference type="NCBI Taxonomy" id="2962635"/>
    <lineage>
        <taxon>Eukaryota</taxon>
        <taxon>Sar</taxon>
        <taxon>Stramenopiles</taxon>
        <taxon>Ochrophyta</taxon>
        <taxon>Bolidophyceae</taxon>
        <taxon>Parmales</taxon>
        <taxon>Triparmaceae</taxon>
        <taxon>Tetraparma</taxon>
    </lineage>
</organism>
<dbReference type="Proteomes" id="UP001165060">
    <property type="component" value="Unassembled WGS sequence"/>
</dbReference>
<comment type="similarity">
    <text evidence="2">Belongs to the CFAP206 family.</text>
</comment>
<feature type="non-terminal residue" evidence="10">
    <location>
        <position position="1"/>
    </location>
</feature>
<keyword evidence="5" id="KW-0970">Cilium biogenesis/degradation</keyword>
<comment type="caution">
    <text evidence="10">The sequence shown here is derived from an EMBL/GenBank/DDBJ whole genome shotgun (WGS) entry which is preliminary data.</text>
</comment>
<keyword evidence="6" id="KW-0969">Cilium</keyword>
<proteinExistence type="inferred from homology"/>
<reference evidence="10 11" key="1">
    <citation type="journal article" date="2023" name="Commun. Biol.">
        <title>Genome analysis of Parmales, the sister group of diatoms, reveals the evolutionary specialization of diatoms from phago-mixotrophs to photoautotrophs.</title>
        <authorList>
            <person name="Ban H."/>
            <person name="Sato S."/>
            <person name="Yoshikawa S."/>
            <person name="Yamada K."/>
            <person name="Nakamura Y."/>
            <person name="Ichinomiya M."/>
            <person name="Sato N."/>
            <person name="Blanc-Mathieu R."/>
            <person name="Endo H."/>
            <person name="Kuwata A."/>
            <person name="Ogata H."/>
        </authorList>
    </citation>
    <scope>NUCLEOTIDE SEQUENCE [LARGE SCALE GENOMIC DNA]</scope>
</reference>
<protein>
    <recommendedName>
        <fullName evidence="3">Cilia- and flagella-associated protein 206</fullName>
    </recommendedName>
</protein>
<keyword evidence="4" id="KW-0963">Cytoplasm</keyword>
<evidence type="ECO:0000256" key="4">
    <source>
        <dbReference type="ARBA" id="ARBA00022490"/>
    </source>
</evidence>
<dbReference type="PANTHER" id="PTHR21442">
    <property type="entry name" value="CILIA- AND FLAGELLA-ASSOCIATED PROTEIN 206"/>
    <property type="match status" value="1"/>
</dbReference>
<feature type="compositionally biased region" description="Basic and acidic residues" evidence="9">
    <location>
        <begin position="275"/>
        <end position="289"/>
    </location>
</feature>
<evidence type="ECO:0000313" key="10">
    <source>
        <dbReference type="EMBL" id="GMI28458.1"/>
    </source>
</evidence>
<dbReference type="PANTHER" id="PTHR21442:SF0">
    <property type="entry name" value="CILIA- AND FLAGELLA-ASSOCIATED PROTEIN 206"/>
    <property type="match status" value="1"/>
</dbReference>
<sequence>IFALLTKTRSCTDYPDPDRRLVEREVAAAVESVFPRIGLKAFVSLPPSEKAAQLAELASIVTGIRLFNKEAGKGGAGLESVELLAGERAAAVAEQAAKEIQEAGDACTRYQEAIVFANLRRPAGVTDAAVQRWKDELSNRRQLLSYLQSLFEDVSLCARKIAALADQYAAAVDDLKATVGSRSSVPKEHVYPKFDRIAGLWEGLHKERDLVGAREEVLDDLCAFKASFTATLGPDSKVLLMARDAPGTSTEEEAAAAAAAVAVAKEGDADEAKEEAEAKGDSKDADDPPKGQVPADLLAPEHRPKLLSVDSTPEFMQLPLAYQGFCCWTIAARAGLLLPGKPALGVVQFEDEFYVFAHEVAMQAFVDDPKKYVAEVRTTAMKNPELIHLLRLQKDFPNTAIARLMGEGSKPVGPGGAQEKNEQGIPMGFDAPAEKKDASTETPVHFIEKNIDPSYDWNEWGLRRRALQLANLRGKKTSSQQTDSSHMRRENDTQVYLPKTSGTMTKTSTGTNVERTVSYVRGLRGEEAKGEGKKPGVVVLSFETGVTKNVGQSSR</sequence>
<dbReference type="Pfam" id="PF12018">
    <property type="entry name" value="FAP206"/>
    <property type="match status" value="1"/>
</dbReference>
<evidence type="ECO:0000256" key="3">
    <source>
        <dbReference type="ARBA" id="ARBA00021602"/>
    </source>
</evidence>
<evidence type="ECO:0000256" key="2">
    <source>
        <dbReference type="ARBA" id="ARBA00010500"/>
    </source>
</evidence>
<feature type="region of interest" description="Disordered" evidence="9">
    <location>
        <begin position="266"/>
        <end position="298"/>
    </location>
</feature>
<name>A0ABQ6MKY1_9STRA</name>
<keyword evidence="8" id="KW-0966">Cell projection</keyword>
<evidence type="ECO:0000256" key="8">
    <source>
        <dbReference type="ARBA" id="ARBA00023273"/>
    </source>
</evidence>
<dbReference type="InterPro" id="IPR021897">
    <property type="entry name" value="FAP206"/>
</dbReference>
<evidence type="ECO:0000256" key="1">
    <source>
        <dbReference type="ARBA" id="ARBA00004430"/>
    </source>
</evidence>
<keyword evidence="7" id="KW-0206">Cytoskeleton</keyword>
<accession>A0ABQ6MKY1</accession>